<dbReference type="AlphaFoldDB" id="A0A1A0VTS2"/>
<dbReference type="InterPro" id="IPR029032">
    <property type="entry name" value="AhpD-like"/>
</dbReference>
<accession>A0A1A0VTS2</accession>
<dbReference type="RefSeq" id="WP_064878471.1">
    <property type="nucleotide sequence ID" value="NZ_LZSX01000027.1"/>
</dbReference>
<name>A0A1A0VTS2_9MYCO</name>
<protein>
    <recommendedName>
        <fullName evidence="1">Carboxymuconolactone decarboxylase-like domain-containing protein</fullName>
    </recommendedName>
</protein>
<evidence type="ECO:0000259" key="1">
    <source>
        <dbReference type="Pfam" id="PF02627"/>
    </source>
</evidence>
<comment type="caution">
    <text evidence="2">The sequence shown here is derived from an EMBL/GenBank/DDBJ whole genome shotgun (WGS) entry which is preliminary data.</text>
</comment>
<dbReference type="Proteomes" id="UP000091914">
    <property type="component" value="Unassembled WGS sequence"/>
</dbReference>
<sequence>MTTESTVQESSRYETGAGILDNIFGPSWRDKTRETGFKAVDDFQRITVEHCYADAWARDTLDFKTRSVICLSSLATMGAPEELKLHVEAALANGHSHEDIFEILLHLIPYIGVPKAVQALRVAGEAIQELFTKAAAENS</sequence>
<dbReference type="PANTHER" id="PTHR33570">
    <property type="entry name" value="4-CARBOXYMUCONOLACTONE DECARBOXYLASE FAMILY PROTEIN"/>
    <property type="match status" value="1"/>
</dbReference>
<dbReference type="Gene3D" id="1.20.1290.10">
    <property type="entry name" value="AhpD-like"/>
    <property type="match status" value="1"/>
</dbReference>
<evidence type="ECO:0000313" key="3">
    <source>
        <dbReference type="Proteomes" id="UP000091914"/>
    </source>
</evidence>
<proteinExistence type="predicted"/>
<evidence type="ECO:0000313" key="2">
    <source>
        <dbReference type="EMBL" id="OBB86596.1"/>
    </source>
</evidence>
<dbReference type="EMBL" id="LZSX01000027">
    <property type="protein sequence ID" value="OBB86596.1"/>
    <property type="molecule type" value="Genomic_DNA"/>
</dbReference>
<dbReference type="GO" id="GO:0051920">
    <property type="term" value="F:peroxiredoxin activity"/>
    <property type="evidence" value="ECO:0007669"/>
    <property type="project" value="InterPro"/>
</dbReference>
<feature type="domain" description="Carboxymuconolactone decarboxylase-like" evidence="1">
    <location>
        <begin position="42"/>
        <end position="123"/>
    </location>
</feature>
<dbReference type="InterPro" id="IPR052512">
    <property type="entry name" value="4CMD/NDH-1_regulator"/>
</dbReference>
<dbReference type="PANTHER" id="PTHR33570:SF2">
    <property type="entry name" value="CARBOXYMUCONOLACTONE DECARBOXYLASE-LIKE DOMAIN-CONTAINING PROTEIN"/>
    <property type="match status" value="1"/>
</dbReference>
<organism evidence="2 3">
    <name type="scientific">Mycobacterium colombiense</name>
    <dbReference type="NCBI Taxonomy" id="339268"/>
    <lineage>
        <taxon>Bacteria</taxon>
        <taxon>Bacillati</taxon>
        <taxon>Actinomycetota</taxon>
        <taxon>Actinomycetes</taxon>
        <taxon>Mycobacteriales</taxon>
        <taxon>Mycobacteriaceae</taxon>
        <taxon>Mycobacterium</taxon>
        <taxon>Mycobacterium avium complex (MAC)</taxon>
    </lineage>
</organism>
<reference evidence="2 3" key="1">
    <citation type="submission" date="2016-06" db="EMBL/GenBank/DDBJ databases">
        <authorList>
            <person name="Kjaerup R.B."/>
            <person name="Dalgaard T.S."/>
            <person name="Juul-Madsen H.R."/>
        </authorList>
    </citation>
    <scope>NUCLEOTIDE SEQUENCE [LARGE SCALE GENOMIC DNA]</scope>
    <source>
        <strain evidence="2 3">852002-51834_SCH5396731</strain>
    </source>
</reference>
<gene>
    <name evidence="2" type="ORF">A5760_04140</name>
</gene>
<dbReference type="SUPFAM" id="SSF69118">
    <property type="entry name" value="AhpD-like"/>
    <property type="match status" value="1"/>
</dbReference>
<dbReference type="Pfam" id="PF02627">
    <property type="entry name" value="CMD"/>
    <property type="match status" value="1"/>
</dbReference>
<dbReference type="InterPro" id="IPR003779">
    <property type="entry name" value="CMD-like"/>
</dbReference>